<reference evidence="2 3" key="1">
    <citation type="submission" date="2016-04" db="EMBL/GenBank/DDBJ databases">
        <authorList>
            <person name="Chen L."/>
            <person name="Zhuang W."/>
            <person name="Wang G."/>
        </authorList>
    </citation>
    <scope>NUCLEOTIDE SEQUENCE [LARGE SCALE GENOMIC DNA]</scope>
    <source>
        <strain evidence="3">GR20</strain>
    </source>
</reference>
<feature type="signal peptide" evidence="1">
    <location>
        <begin position="1"/>
        <end position="24"/>
    </location>
</feature>
<name>A0ABX3NXF9_9BACT</name>
<organism evidence="2 3">
    <name type="scientific">Niastella koreensis</name>
    <dbReference type="NCBI Taxonomy" id="354356"/>
    <lineage>
        <taxon>Bacteria</taxon>
        <taxon>Pseudomonadati</taxon>
        <taxon>Bacteroidota</taxon>
        <taxon>Chitinophagia</taxon>
        <taxon>Chitinophagales</taxon>
        <taxon>Chitinophagaceae</taxon>
        <taxon>Niastella</taxon>
    </lineage>
</organism>
<gene>
    <name evidence="2" type="ORF">A4D02_29505</name>
</gene>
<accession>A0ABX3NXF9</accession>
<dbReference type="Pfam" id="PF14121">
    <property type="entry name" value="Porin_10"/>
    <property type="match status" value="1"/>
</dbReference>
<protein>
    <recommendedName>
        <fullName evidence="4">TonB-dependent receptor</fullName>
    </recommendedName>
</protein>
<sequence length="687" mass="79262">MLRNWYIILGTICMLTCFVTTAKAQSGVFQQAQGRFSGMSMGSGGSDSIGHRTGLEDSITIHFRYLDTSRMAGFDSTLYDFAKKIGIPWYHINLGNLGNASRSLLFEPLMKSGWDYGFHTYDDYNLRVEDARFYNTTRPYAELNYLLGSKSEQFIRLMHTQNLKPNWNMSLEYRLINSPGFYQNQNTNHNNYRFTSWYQSKNKRWNNFIIIVGNKLQSGENGGIKNVGFLDSTNGFDDRSNIPTKLGPDNPGSRNFFSSNIAVGRLYTNATYLMRNQYDIGQKDSLVINDTTVVPLFYPRLRLEHTIEYSTYHNRYQDTYADSAYYDSLYLLKLSSSDKTVQKFYAKEYWKELTNDFSFYTFPDAKNAQQFLKLGASLQTLQGQSTDSIYTKDSVFSRSNFNTFLHGEYRNLTRNRKWDIEAYGNFYVAGYNAGDYSAYISLRRLISKQIGYLQVGFQNTNRKPSFMFFPGSTFYLDTTAAPLNLKKENTSLLFGEFEQPKLKLKLTGKYFLVTNYTYYAGYMQVAQASTLFNVLQVSGEKIFRLGGSWNWKTWVILQQRVGDGPVNLPLFTTRNQVGYDGSLGFKNLRISFGGEMRYFTPYKAPEYSPLLGQYFYQNVNTIRLERPDISAYLHFRIKSFNAYVRAENLNTINIANGGGFTRNNMPTNGYPYPGLQIRVGIFWSFVN</sequence>
<feature type="chain" id="PRO_5046640151" description="TonB-dependent receptor" evidence="1">
    <location>
        <begin position="25"/>
        <end position="687"/>
    </location>
</feature>
<dbReference type="InterPro" id="IPR025631">
    <property type="entry name" value="Porin_10"/>
</dbReference>
<comment type="caution">
    <text evidence="2">The sequence shown here is derived from an EMBL/GenBank/DDBJ whole genome shotgun (WGS) entry which is preliminary data.</text>
</comment>
<keyword evidence="3" id="KW-1185">Reference proteome</keyword>
<evidence type="ECO:0000313" key="3">
    <source>
        <dbReference type="Proteomes" id="UP000192277"/>
    </source>
</evidence>
<dbReference type="Proteomes" id="UP000192277">
    <property type="component" value="Unassembled WGS sequence"/>
</dbReference>
<evidence type="ECO:0000256" key="1">
    <source>
        <dbReference type="SAM" id="SignalP"/>
    </source>
</evidence>
<evidence type="ECO:0000313" key="2">
    <source>
        <dbReference type="EMBL" id="OQP49135.1"/>
    </source>
</evidence>
<dbReference type="EMBL" id="LWBO01000011">
    <property type="protein sequence ID" value="OQP49135.1"/>
    <property type="molecule type" value="Genomic_DNA"/>
</dbReference>
<evidence type="ECO:0008006" key="4">
    <source>
        <dbReference type="Google" id="ProtNLM"/>
    </source>
</evidence>
<keyword evidence="1" id="KW-0732">Signal</keyword>
<proteinExistence type="predicted"/>